<sequence length="511" mass="57747">MKHDNEVIIFQKKRTLPNTLPESLHSKGFRNRMINDLGDLKRAYDETLSPILLVDGGPEVNDTTAIVQTLLSQEELRQLPVVIVSRSAEIFEKTLSQHCSVAIGVRIPCTTTDVIAALTYIDDHYEDFVQEGRVPQRKHEVRKEEALIQPVPQGKVGRDLVGSFERREAEARSASLSYEVPPTTQADKHFSEIFNNLTDLGLMSRPLGGRQLAIAMDESAFEDKSYFTIQDEKARILTDQIAECTSQWDKGHIHRTAFLAWEISRSLGRSESFVESTKEACLLYLAALLDLPQEYCRRDYFHPRYQAFRNDLSRRVKEIAYKVGVELDLPVAGKIIGKLSDLIAGDMEDRNDDVVLSAAIIQGVDLLGRSCARRGYFEPELAYDFLRRIRRGVYSKINPIILSCLVKVLAEAVVISALGLTIPKKKRNDPKLKSAAMDYSEQKIGSHEMKVAIQSLTPGMRLSRPIQSYDGKIILSEDLVLDQDLIWRIWQLSAIRPLNAPLVVSQKKEVE</sequence>
<dbReference type="EMBL" id="JAAZON010000228">
    <property type="protein sequence ID" value="NMC62585.1"/>
    <property type="molecule type" value="Genomic_DNA"/>
</dbReference>
<accession>A0A7X9FQS1</accession>
<comment type="caution">
    <text evidence="1">The sequence shown here is derived from an EMBL/GenBank/DDBJ whole genome shotgun (WGS) entry which is preliminary data.</text>
</comment>
<dbReference type="AlphaFoldDB" id="A0A7X9FQS1"/>
<dbReference type="Proteomes" id="UP000524246">
    <property type="component" value="Unassembled WGS sequence"/>
</dbReference>
<reference evidence="1 2" key="1">
    <citation type="journal article" date="2020" name="Biotechnol. Biofuels">
        <title>New insights from the biogas microbiome by comprehensive genome-resolved metagenomics of nearly 1600 species originating from multiple anaerobic digesters.</title>
        <authorList>
            <person name="Campanaro S."/>
            <person name="Treu L."/>
            <person name="Rodriguez-R L.M."/>
            <person name="Kovalovszki A."/>
            <person name="Ziels R.M."/>
            <person name="Maus I."/>
            <person name="Zhu X."/>
            <person name="Kougias P.G."/>
            <person name="Basile A."/>
            <person name="Luo G."/>
            <person name="Schluter A."/>
            <person name="Konstantinidis K.T."/>
            <person name="Angelidaki I."/>
        </authorList>
    </citation>
    <scope>NUCLEOTIDE SEQUENCE [LARGE SCALE GENOMIC DNA]</scope>
    <source>
        <strain evidence="1">AS27yjCOA_65</strain>
    </source>
</reference>
<protein>
    <submittedName>
        <fullName evidence="1">Uncharacterized protein</fullName>
    </submittedName>
</protein>
<proteinExistence type="predicted"/>
<gene>
    <name evidence="1" type="ORF">GYA55_05385</name>
</gene>
<organism evidence="1 2">
    <name type="scientific">SAR324 cluster bacterium</name>
    <dbReference type="NCBI Taxonomy" id="2024889"/>
    <lineage>
        <taxon>Bacteria</taxon>
        <taxon>Deltaproteobacteria</taxon>
        <taxon>SAR324 cluster</taxon>
    </lineage>
</organism>
<name>A0A7X9FQS1_9DELT</name>
<evidence type="ECO:0000313" key="2">
    <source>
        <dbReference type="Proteomes" id="UP000524246"/>
    </source>
</evidence>
<evidence type="ECO:0000313" key="1">
    <source>
        <dbReference type="EMBL" id="NMC62585.1"/>
    </source>
</evidence>